<dbReference type="Pfam" id="PF03405">
    <property type="entry name" value="FA_desaturase_2"/>
    <property type="match status" value="1"/>
</dbReference>
<keyword evidence="5" id="KW-0276">Fatty acid metabolism</keyword>
<keyword evidence="9" id="KW-0275">Fatty acid biosynthesis</keyword>
<comment type="similarity">
    <text evidence="2">Belongs to the fatty acid desaturase type 2 family.</text>
</comment>
<dbReference type="EMBL" id="JAMTCG010000003">
    <property type="protein sequence ID" value="MCP2160437.1"/>
    <property type="molecule type" value="Genomic_DNA"/>
</dbReference>
<dbReference type="InterPro" id="IPR012348">
    <property type="entry name" value="RNR-like"/>
</dbReference>
<dbReference type="SUPFAM" id="SSF47240">
    <property type="entry name" value="Ferritin-like"/>
    <property type="match status" value="1"/>
</dbReference>
<reference evidence="10 11" key="1">
    <citation type="submission" date="2022-06" db="EMBL/GenBank/DDBJ databases">
        <title>Genomic Encyclopedia of Archaeal and Bacterial Type Strains, Phase II (KMG-II): from individual species to whole genera.</title>
        <authorList>
            <person name="Goeker M."/>
        </authorList>
    </citation>
    <scope>NUCLEOTIDE SEQUENCE [LARGE SCALE GENOMIC DNA]</scope>
    <source>
        <strain evidence="10 11">DSM 45037</strain>
    </source>
</reference>
<evidence type="ECO:0000256" key="8">
    <source>
        <dbReference type="ARBA" id="ARBA00023098"/>
    </source>
</evidence>
<keyword evidence="3" id="KW-0444">Lipid biosynthesis</keyword>
<sequence length="288" mass="31612">MTDNADDDLILVLEKALPELTEEHERAAITWNPHDLVPWDEGRNYAFLGGTDWEESDSTVPEAIGVAVLALVLTKDNLPSFHRILGVNFPPFSEWRALVGRWTAEDNRHSIALRDHLIVTRAVDPEWLERLRLSHVTHGYEQNEKSRSMSPAACLAVMAVHENLSTWFASRLADDVESESLTGILRNVATDDAVQASTFTNFLNAALTAQPDATVVAVEEAFELNRPIGSDIADLADKIHLVPESYTGAEAFRRAAAALVDGLGLRTLDGLGEDAEAARQKILARAEG</sequence>
<evidence type="ECO:0000256" key="3">
    <source>
        <dbReference type="ARBA" id="ARBA00022516"/>
    </source>
</evidence>
<evidence type="ECO:0000256" key="2">
    <source>
        <dbReference type="ARBA" id="ARBA00008749"/>
    </source>
</evidence>
<proteinExistence type="inferred from homology"/>
<evidence type="ECO:0000256" key="4">
    <source>
        <dbReference type="ARBA" id="ARBA00022723"/>
    </source>
</evidence>
<keyword evidence="7" id="KW-0408">Iron</keyword>
<name>A0ABT1H0Z4_9NOCA</name>
<keyword evidence="4" id="KW-0479">Metal-binding</keyword>
<evidence type="ECO:0000256" key="9">
    <source>
        <dbReference type="ARBA" id="ARBA00023160"/>
    </source>
</evidence>
<evidence type="ECO:0000313" key="10">
    <source>
        <dbReference type="EMBL" id="MCP2160437.1"/>
    </source>
</evidence>
<evidence type="ECO:0000256" key="5">
    <source>
        <dbReference type="ARBA" id="ARBA00022832"/>
    </source>
</evidence>
<keyword evidence="8" id="KW-0443">Lipid metabolism</keyword>
<comment type="caution">
    <text evidence="10">The sequence shown here is derived from an EMBL/GenBank/DDBJ whole genome shotgun (WGS) entry which is preliminary data.</text>
</comment>
<dbReference type="Gene3D" id="1.10.620.20">
    <property type="entry name" value="Ribonucleotide Reductase, subunit A"/>
    <property type="match status" value="1"/>
</dbReference>
<protein>
    <submittedName>
        <fullName evidence="10">Acyl-[acyl-carrier-protein] desaturase</fullName>
    </submittedName>
</protein>
<evidence type="ECO:0000256" key="1">
    <source>
        <dbReference type="ARBA" id="ARBA00001954"/>
    </source>
</evidence>
<dbReference type="InterPro" id="IPR005067">
    <property type="entry name" value="Fatty_acid_desaturase-2"/>
</dbReference>
<dbReference type="Proteomes" id="UP001205740">
    <property type="component" value="Unassembled WGS sequence"/>
</dbReference>
<evidence type="ECO:0000313" key="11">
    <source>
        <dbReference type="Proteomes" id="UP001205740"/>
    </source>
</evidence>
<evidence type="ECO:0000256" key="6">
    <source>
        <dbReference type="ARBA" id="ARBA00023002"/>
    </source>
</evidence>
<comment type="cofactor">
    <cofactor evidence="1">
        <name>Fe(2+)</name>
        <dbReference type="ChEBI" id="CHEBI:29033"/>
    </cofactor>
</comment>
<keyword evidence="11" id="KW-1185">Reference proteome</keyword>
<accession>A0ABT1H0Z4</accession>
<dbReference type="RefSeq" id="WP_253654034.1">
    <property type="nucleotide sequence ID" value="NZ_BAAAOE010000003.1"/>
</dbReference>
<gene>
    <name evidence="10" type="ORF">LX12_001624</name>
</gene>
<evidence type="ECO:0000256" key="7">
    <source>
        <dbReference type="ARBA" id="ARBA00023004"/>
    </source>
</evidence>
<dbReference type="InterPro" id="IPR009078">
    <property type="entry name" value="Ferritin-like_SF"/>
</dbReference>
<organism evidence="10 11">
    <name type="scientific">Williamsia serinedens</name>
    <dbReference type="NCBI Taxonomy" id="391736"/>
    <lineage>
        <taxon>Bacteria</taxon>
        <taxon>Bacillati</taxon>
        <taxon>Actinomycetota</taxon>
        <taxon>Actinomycetes</taxon>
        <taxon>Mycobacteriales</taxon>
        <taxon>Nocardiaceae</taxon>
        <taxon>Williamsia</taxon>
    </lineage>
</organism>
<keyword evidence="6" id="KW-0560">Oxidoreductase</keyword>